<accession>A0A6J5RMC9</accession>
<name>A0A6J5RMC9_9CAUD</name>
<organism evidence="1">
    <name type="scientific">uncultured Caudovirales phage</name>
    <dbReference type="NCBI Taxonomy" id="2100421"/>
    <lineage>
        <taxon>Viruses</taxon>
        <taxon>Duplodnaviria</taxon>
        <taxon>Heunggongvirae</taxon>
        <taxon>Uroviricota</taxon>
        <taxon>Caudoviricetes</taxon>
        <taxon>Peduoviridae</taxon>
        <taxon>Maltschvirus</taxon>
        <taxon>Maltschvirus maltsch</taxon>
    </lineage>
</organism>
<reference evidence="1" key="1">
    <citation type="submission" date="2020-05" db="EMBL/GenBank/DDBJ databases">
        <authorList>
            <person name="Chiriac C."/>
            <person name="Salcher M."/>
            <person name="Ghai R."/>
            <person name="Kavagutti S V."/>
        </authorList>
    </citation>
    <scope>NUCLEOTIDE SEQUENCE</scope>
</reference>
<proteinExistence type="predicted"/>
<protein>
    <submittedName>
        <fullName evidence="1">Uncharacterized protein</fullName>
    </submittedName>
</protein>
<evidence type="ECO:0000313" key="1">
    <source>
        <dbReference type="EMBL" id="CAB4197182.1"/>
    </source>
</evidence>
<dbReference type="EMBL" id="LR797253">
    <property type="protein sequence ID" value="CAB4197182.1"/>
    <property type="molecule type" value="Genomic_DNA"/>
</dbReference>
<gene>
    <name evidence="1" type="ORF">UFOVP1304_56</name>
</gene>
<sequence>MSITIPTWTVEEITQRHTQLDVRVPGFWSAPIRIRCTWELIKGEAHLLVDVSHSTGGLSSDADPLEAELSFGTAVIMAVAEARRIKAMEATLRPAYTAALEARRNLERTLSGLLKREAF</sequence>